<feature type="signal peptide" evidence="1">
    <location>
        <begin position="1"/>
        <end position="18"/>
    </location>
</feature>
<dbReference type="PANTHER" id="PTHR16234">
    <property type="entry name" value="SIMILAR TO HYPOTHETICAL PROTEIN FLJ20508"/>
    <property type="match status" value="1"/>
</dbReference>
<evidence type="ECO:0000313" key="3">
    <source>
        <dbReference type="Proteomes" id="UP000694392"/>
    </source>
</evidence>
<dbReference type="Proteomes" id="UP000694392">
    <property type="component" value="Unplaced"/>
</dbReference>
<gene>
    <name evidence="2" type="primary">AIRIM</name>
</gene>
<dbReference type="AlphaFoldDB" id="A0A8D0GET0"/>
<reference evidence="2" key="2">
    <citation type="submission" date="2025-09" db="UniProtKB">
        <authorList>
            <consortium name="Ensembl"/>
        </authorList>
    </citation>
    <scope>IDENTIFICATION</scope>
</reference>
<dbReference type="Pfam" id="PF15011">
    <property type="entry name" value="CA109-like"/>
    <property type="match status" value="1"/>
</dbReference>
<dbReference type="GeneTree" id="ENSGT00390000008551"/>
<dbReference type="Ensembl" id="ENSSPUT00000005367.1">
    <property type="protein sequence ID" value="ENSSPUP00000005051.1"/>
    <property type="gene ID" value="ENSSPUG00000003880.1"/>
</dbReference>
<dbReference type="GO" id="GO:0005737">
    <property type="term" value="C:cytoplasm"/>
    <property type="evidence" value="ECO:0007669"/>
    <property type="project" value="TreeGrafter"/>
</dbReference>
<evidence type="ECO:0000256" key="1">
    <source>
        <dbReference type="SAM" id="SignalP"/>
    </source>
</evidence>
<proteinExistence type="predicted"/>
<organism evidence="2 3">
    <name type="scientific">Sphenodon punctatus</name>
    <name type="common">Tuatara</name>
    <name type="synonym">Hatteria punctata</name>
    <dbReference type="NCBI Taxonomy" id="8508"/>
    <lineage>
        <taxon>Eukaryota</taxon>
        <taxon>Metazoa</taxon>
        <taxon>Chordata</taxon>
        <taxon>Craniata</taxon>
        <taxon>Vertebrata</taxon>
        <taxon>Euteleostomi</taxon>
        <taxon>Lepidosauria</taxon>
        <taxon>Sphenodontia</taxon>
        <taxon>Sphenodontidae</taxon>
        <taxon>Sphenodon</taxon>
    </lineage>
</organism>
<protein>
    <submittedName>
        <fullName evidence="2">AFG2 interacting ribosome maturation factor</fullName>
    </submittedName>
</protein>
<keyword evidence="1" id="KW-0732">Signal</keyword>
<dbReference type="InterPro" id="IPR029159">
    <property type="entry name" value="CA109-like"/>
</dbReference>
<dbReference type="PANTHER" id="PTHR16234:SF5">
    <property type="entry name" value="AFG2-INTERACTING RIBOSOME MATURATION FACTOR"/>
    <property type="match status" value="1"/>
</dbReference>
<keyword evidence="3" id="KW-1185">Reference proteome</keyword>
<evidence type="ECO:0000313" key="2">
    <source>
        <dbReference type="Ensembl" id="ENSSPUP00000005051.1"/>
    </source>
</evidence>
<accession>A0A8D0GET0</accession>
<name>A0A8D0GET0_SPHPU</name>
<sequence length="172" mass="19735">MLTAFMPLFSSLANLAEQMQSCQKVTFASTPLRDFPELAEQLKHKQRCAAETLLEELMGKMAGLQRVRDTVSSSVGTVFQLYEQHADGLGLEASLQRSAVNPSLADMLEWLQDIESYYRHLYLESRLLLQIRYENLPEMQALPQAWERMLEHNRQDVVQDALLKVSFFLEAP</sequence>
<dbReference type="GO" id="GO:0005634">
    <property type="term" value="C:nucleus"/>
    <property type="evidence" value="ECO:0007669"/>
    <property type="project" value="TreeGrafter"/>
</dbReference>
<reference evidence="2" key="1">
    <citation type="submission" date="2025-08" db="UniProtKB">
        <authorList>
            <consortium name="Ensembl"/>
        </authorList>
    </citation>
    <scope>IDENTIFICATION</scope>
</reference>
<feature type="chain" id="PRO_5034211624" evidence="1">
    <location>
        <begin position="19"/>
        <end position="172"/>
    </location>
</feature>